<comment type="caution">
    <text evidence="3">The sequence shown here is derived from an EMBL/GenBank/DDBJ whole genome shotgun (WGS) entry which is preliminary data.</text>
</comment>
<keyword evidence="2" id="KW-0732">Signal</keyword>
<dbReference type="AlphaFoldDB" id="A0A7K3W7T3"/>
<evidence type="ECO:0000256" key="2">
    <source>
        <dbReference type="SAM" id="SignalP"/>
    </source>
</evidence>
<keyword evidence="4" id="KW-1185">Reference proteome</keyword>
<feature type="region of interest" description="Disordered" evidence="1">
    <location>
        <begin position="84"/>
        <end position="104"/>
    </location>
</feature>
<feature type="chain" id="PRO_5038502952" evidence="2">
    <location>
        <begin position="21"/>
        <end position="333"/>
    </location>
</feature>
<dbReference type="RefSeq" id="WP_152731314.1">
    <property type="nucleotide sequence ID" value="NZ_JAABOZ010000009.1"/>
</dbReference>
<evidence type="ECO:0000313" key="3">
    <source>
        <dbReference type="EMBL" id="NEL52521.1"/>
    </source>
</evidence>
<reference evidence="3 4" key="1">
    <citation type="submission" date="2020-02" db="EMBL/GenBank/DDBJ databases">
        <title>The whole genome sequence of CPCC 205119.</title>
        <authorList>
            <person name="Jiang Z."/>
        </authorList>
    </citation>
    <scope>NUCLEOTIDE SEQUENCE [LARGE SCALE GENOMIC DNA]</scope>
    <source>
        <strain evidence="3 4">CPCC 205119</strain>
    </source>
</reference>
<evidence type="ECO:0000256" key="1">
    <source>
        <dbReference type="SAM" id="MobiDB-lite"/>
    </source>
</evidence>
<dbReference type="PROSITE" id="PS51257">
    <property type="entry name" value="PROKAR_LIPOPROTEIN"/>
    <property type="match status" value="1"/>
</dbReference>
<feature type="signal peptide" evidence="2">
    <location>
        <begin position="1"/>
        <end position="20"/>
    </location>
</feature>
<evidence type="ECO:0000313" key="4">
    <source>
        <dbReference type="Proteomes" id="UP000470470"/>
    </source>
</evidence>
<feature type="region of interest" description="Disordered" evidence="1">
    <location>
        <begin position="25"/>
        <end position="46"/>
    </location>
</feature>
<organism evidence="3 4">
    <name type="scientific">Goekera deserti</name>
    <dbReference type="NCBI Taxonomy" id="2497753"/>
    <lineage>
        <taxon>Bacteria</taxon>
        <taxon>Bacillati</taxon>
        <taxon>Actinomycetota</taxon>
        <taxon>Actinomycetes</taxon>
        <taxon>Geodermatophilales</taxon>
        <taxon>Geodermatophilaceae</taxon>
        <taxon>Goekera</taxon>
    </lineage>
</organism>
<gene>
    <name evidence="3" type="ORF">G1H19_00635</name>
</gene>
<accession>A0A7K3W7T3</accession>
<dbReference type="Proteomes" id="UP000470470">
    <property type="component" value="Unassembled WGS sequence"/>
</dbReference>
<proteinExistence type="predicted"/>
<dbReference type="EMBL" id="JAAGWK010000002">
    <property type="protein sequence ID" value="NEL52521.1"/>
    <property type="molecule type" value="Genomic_DNA"/>
</dbReference>
<name>A0A7K3W7T3_9ACTN</name>
<sequence length="333" mass="36515">MRVRRAPVLSLAAVALVLLAGCSGQEEPASGGGTAAEERESPLTPYFDAVYGGDLSEEEQQARFEEQQREQEEIVAQCMQDEGFEYTPADNGSFSTSDGSEYRPEDRDWVEQYGYGAINSPFNEQPPPEEEYVDPNADYVMSLSESEQQAFNEALYGPPVPEDQMSEDGSYEYDWEASGCTGRAQHEVTGEDPSQSEEFRPLFDAINELYETAASSPDMTALDAEWAACMDAAGQPGFSVQADAQNSIYEEQSALYEDAGSGELGEAPPPQPGDAVFDALAEKEVELALVDLDCREETDYRDRAADVMFEIEEQFVADHQAELDALVAAAEQD</sequence>
<protein>
    <submittedName>
        <fullName evidence="3">Uncharacterized protein</fullName>
    </submittedName>
</protein>
<feature type="compositionally biased region" description="Polar residues" evidence="1">
    <location>
        <begin position="90"/>
        <end position="99"/>
    </location>
</feature>